<gene>
    <name evidence="2" type="ORF">AUC70_13080</name>
</gene>
<name>A0A1E3VUJ9_9HYPH</name>
<evidence type="ECO:0000256" key="1">
    <source>
        <dbReference type="SAM" id="Phobius"/>
    </source>
</evidence>
<protein>
    <submittedName>
        <fullName evidence="2">Uncharacterized protein</fullName>
    </submittedName>
</protein>
<keyword evidence="1" id="KW-0812">Transmembrane</keyword>
<sequence length="261" mass="28852">MILFIIIYWQVLLAILVLFAALIALGRLANLSWGSSLALIPAALAASWIAYGLAYPWHTYSFRLTVNLDVDGEVVSRSEIYQVWSAETPLQRILLGVGPQYRQEIIGEAIYFDIGQRPLVVTMAAINQGGVSTVVLAPALLGAHAGGWWASPKFAEAIADKLAISVSLERLPDFITFLRPQDPNSLRLVDRDSLSGLYRHKVAFSSASLVFTSERPGPFNLLKHFAWLRSIDRPFPSKVEGSMVSYGPIAFRRADLINGYF</sequence>
<keyword evidence="3" id="KW-1185">Reference proteome</keyword>
<dbReference type="Proteomes" id="UP000094172">
    <property type="component" value="Unassembled WGS sequence"/>
</dbReference>
<keyword evidence="1" id="KW-1133">Transmembrane helix</keyword>
<keyword evidence="1" id="KW-0472">Membrane</keyword>
<accession>A0A1E3VUJ9</accession>
<dbReference type="AlphaFoldDB" id="A0A1E3VUJ9"/>
<feature type="transmembrane region" description="Helical" evidence="1">
    <location>
        <begin position="37"/>
        <end position="57"/>
    </location>
</feature>
<evidence type="ECO:0000313" key="2">
    <source>
        <dbReference type="EMBL" id="ODR97189.1"/>
    </source>
</evidence>
<reference evidence="2 3" key="1">
    <citation type="journal article" date="2016" name="Environ. Microbiol.">
        <title>New Methyloceanibacter diversity from North Sea sediments includes methanotroph containing solely the soluble methane monooxygenase.</title>
        <authorList>
            <person name="Vekeman B."/>
            <person name="Kerckhof F.M."/>
            <person name="Cremers G."/>
            <person name="de Vos P."/>
            <person name="Vandamme P."/>
            <person name="Boon N."/>
            <person name="Op den Camp H.J."/>
            <person name="Heylen K."/>
        </authorList>
    </citation>
    <scope>NUCLEOTIDE SEQUENCE [LARGE SCALE GENOMIC DNA]</scope>
    <source>
        <strain evidence="2 3">R-67176</strain>
    </source>
</reference>
<feature type="transmembrane region" description="Helical" evidence="1">
    <location>
        <begin position="6"/>
        <end position="25"/>
    </location>
</feature>
<comment type="caution">
    <text evidence="2">The sequence shown here is derived from an EMBL/GenBank/DDBJ whole genome shotgun (WGS) entry which is preliminary data.</text>
</comment>
<proteinExistence type="predicted"/>
<dbReference type="EMBL" id="LPWE01000002">
    <property type="protein sequence ID" value="ODR97189.1"/>
    <property type="molecule type" value="Genomic_DNA"/>
</dbReference>
<evidence type="ECO:0000313" key="3">
    <source>
        <dbReference type="Proteomes" id="UP000094172"/>
    </source>
</evidence>
<dbReference type="RefSeq" id="WP_069443190.1">
    <property type="nucleotide sequence ID" value="NZ_LPWE01000002.1"/>
</dbReference>
<organism evidence="2 3">
    <name type="scientific">Methyloceanibacter stevinii</name>
    <dbReference type="NCBI Taxonomy" id="1774970"/>
    <lineage>
        <taxon>Bacteria</taxon>
        <taxon>Pseudomonadati</taxon>
        <taxon>Pseudomonadota</taxon>
        <taxon>Alphaproteobacteria</taxon>
        <taxon>Hyphomicrobiales</taxon>
        <taxon>Hyphomicrobiaceae</taxon>
        <taxon>Methyloceanibacter</taxon>
    </lineage>
</organism>